<dbReference type="Pfam" id="PF11350">
    <property type="entry name" value="DUF3152"/>
    <property type="match status" value="1"/>
</dbReference>
<reference evidence="3 4" key="1">
    <citation type="submission" date="2019-10" db="EMBL/GenBank/DDBJ databases">
        <title>Streptomyces smaragdinus sp. nov. and Streptomyces fabii sp. nov., isolated from the gut of fungus growing-termite Macrotermes natalensis.</title>
        <authorList>
            <person name="Schwitalla J."/>
            <person name="Benndorf R."/>
            <person name="Martin K."/>
            <person name="De Beer W."/>
            <person name="Kaster A.-K."/>
            <person name="Vollmers J."/>
            <person name="Poulsen M."/>
            <person name="Beemelmanns C."/>
        </authorList>
    </citation>
    <scope>NUCLEOTIDE SEQUENCE [LARGE SCALE GENOMIC DNA]</scope>
    <source>
        <strain evidence="3 4">RB5</strain>
    </source>
</reference>
<dbReference type="SUPFAM" id="SSF55486">
    <property type="entry name" value="Metalloproteases ('zincins'), catalytic domain"/>
    <property type="match status" value="1"/>
</dbReference>
<evidence type="ECO:0000259" key="2">
    <source>
        <dbReference type="Pfam" id="PF11350"/>
    </source>
</evidence>
<evidence type="ECO:0000313" key="4">
    <source>
        <dbReference type="Proteomes" id="UP000466345"/>
    </source>
</evidence>
<feature type="compositionally biased region" description="Basic and acidic residues" evidence="1">
    <location>
        <begin position="29"/>
        <end position="52"/>
    </location>
</feature>
<evidence type="ECO:0000256" key="1">
    <source>
        <dbReference type="SAM" id="MobiDB-lite"/>
    </source>
</evidence>
<dbReference type="Proteomes" id="UP000466345">
    <property type="component" value="Unassembled WGS sequence"/>
</dbReference>
<proteinExistence type="predicted"/>
<protein>
    <recommendedName>
        <fullName evidence="2">DUF3152 domain-containing protein</fullName>
    </recommendedName>
</protein>
<name>A0A7K0CS62_9ACTN</name>
<dbReference type="InterPro" id="IPR022603">
    <property type="entry name" value="DUF3152"/>
</dbReference>
<comment type="caution">
    <text evidence="3">The sequence shown here is derived from an EMBL/GenBank/DDBJ whole genome shotgun (WGS) entry which is preliminary data.</text>
</comment>
<dbReference type="EMBL" id="WEGJ01000050">
    <property type="protein sequence ID" value="MQY16291.1"/>
    <property type="molecule type" value="Genomic_DNA"/>
</dbReference>
<dbReference type="AlphaFoldDB" id="A0A7K0CS62"/>
<gene>
    <name evidence="3" type="ORF">SRB5_64890</name>
</gene>
<feature type="domain" description="DUF3152" evidence="2">
    <location>
        <begin position="84"/>
        <end position="256"/>
    </location>
</feature>
<accession>A0A7K0CS62</accession>
<organism evidence="3 4">
    <name type="scientific">Streptomyces smaragdinus</name>
    <dbReference type="NCBI Taxonomy" id="2585196"/>
    <lineage>
        <taxon>Bacteria</taxon>
        <taxon>Bacillati</taxon>
        <taxon>Actinomycetota</taxon>
        <taxon>Actinomycetes</taxon>
        <taxon>Kitasatosporales</taxon>
        <taxon>Streptomycetaceae</taxon>
        <taxon>Streptomyces</taxon>
    </lineage>
</organism>
<keyword evidence="4" id="KW-1185">Reference proteome</keyword>
<sequence>MTAVAVGATIAVQVITGPGEDDAASAAEARARQERATRSQDRDEPAKAEKAVPAKAAAPTYAEAMAVTYPLSGDLTGPDTFTSAGPAKAPGKGRVIRYRVDIERGLPLDGELFAQAVHKTLNDRRSWGGGGDRTFERVGADGKADFVVTLASPGTTDKWCAKSGLDTSEQRVSCDAATTDRVMINAYRWAQGSTTYGDEHIHAYRQMLINHEVGHRLGWGHVGCEKAGELAPVMMQQTKYLTTDGRTCRPNPWPYPER</sequence>
<feature type="region of interest" description="Disordered" evidence="1">
    <location>
        <begin position="17"/>
        <end position="55"/>
    </location>
</feature>
<evidence type="ECO:0000313" key="3">
    <source>
        <dbReference type="EMBL" id="MQY16291.1"/>
    </source>
</evidence>